<evidence type="ECO:0000313" key="18">
    <source>
        <dbReference type="Proteomes" id="UP000593818"/>
    </source>
</evidence>
<dbReference type="Proteomes" id="UP000593818">
    <property type="component" value="Plasmid pSID"/>
</dbReference>
<evidence type="ECO:0000256" key="2">
    <source>
        <dbReference type="ARBA" id="ARBA00005417"/>
    </source>
</evidence>
<dbReference type="InterPro" id="IPR003593">
    <property type="entry name" value="AAA+_ATPase"/>
</dbReference>
<dbReference type="Gene3D" id="3.40.50.300">
    <property type="entry name" value="P-loop containing nucleotide triphosphate hydrolases"/>
    <property type="match status" value="1"/>
</dbReference>
<dbReference type="PROSITE" id="PS50893">
    <property type="entry name" value="ABC_TRANSPORTER_2"/>
    <property type="match status" value="1"/>
</dbReference>
<comment type="subunit">
    <text evidence="12">The complex is composed of two ATP-binding proteins (NikD and NikE), two transmembrane proteins (NikB and NikC) and a solute-binding protein (NikA).</text>
</comment>
<dbReference type="GO" id="GO:0015413">
    <property type="term" value="F:ABC-type nickel transporter activity"/>
    <property type="evidence" value="ECO:0007669"/>
    <property type="project" value="UniProtKB-EC"/>
</dbReference>
<feature type="domain" description="ABC transporter" evidence="16">
    <location>
        <begin position="6"/>
        <end position="251"/>
    </location>
</feature>
<comment type="catalytic activity">
    <reaction evidence="15">
        <text>Ni(2+)(out) + ATP + H2O = Ni(2+)(in) + ADP + phosphate + H(+)</text>
        <dbReference type="Rhea" id="RHEA:15557"/>
        <dbReference type="ChEBI" id="CHEBI:15377"/>
        <dbReference type="ChEBI" id="CHEBI:15378"/>
        <dbReference type="ChEBI" id="CHEBI:30616"/>
        <dbReference type="ChEBI" id="CHEBI:43474"/>
        <dbReference type="ChEBI" id="CHEBI:49786"/>
        <dbReference type="ChEBI" id="CHEBI:456216"/>
        <dbReference type="EC" id="7.2.2.11"/>
    </reaction>
    <physiologicalReaction direction="left-to-right" evidence="15">
        <dbReference type="Rhea" id="RHEA:15558"/>
    </physiologicalReaction>
</comment>
<dbReference type="EMBL" id="CP063453">
    <property type="protein sequence ID" value="QOW01927.1"/>
    <property type="molecule type" value="Genomic_DNA"/>
</dbReference>
<dbReference type="EC" id="7.2.2.11" evidence="13"/>
<evidence type="ECO:0000256" key="10">
    <source>
        <dbReference type="ARBA" id="ARBA00023112"/>
    </source>
</evidence>
<keyword evidence="18" id="KW-1185">Reference proteome</keyword>
<evidence type="ECO:0000256" key="15">
    <source>
        <dbReference type="ARBA" id="ARBA00048610"/>
    </source>
</evidence>
<organism evidence="17 18">
    <name type="scientific">Rhodococcus pyridinivorans</name>
    <dbReference type="NCBI Taxonomy" id="103816"/>
    <lineage>
        <taxon>Bacteria</taxon>
        <taxon>Bacillati</taxon>
        <taxon>Actinomycetota</taxon>
        <taxon>Actinomycetes</taxon>
        <taxon>Mycobacteriales</taxon>
        <taxon>Nocardiaceae</taxon>
        <taxon>Rhodococcus</taxon>
    </lineage>
</organism>
<sequence>MTTPVLTLDGLTVRIPTAAGTVHAATDVDLTLTTGQVHALVGESGCGKSVVGAAICGLLPTAATVHGGITLHHPGSVDVHLDRAGARTWRKIRGRRIAWIPQSAATYLTPVRSVGDQLAETCRHLRSTHTPAALLTRVGLEPAVAGLYPHELSGGMAQRAAIAFALAGDPQVIVADEPTSNLDPDLTEHTLQLLRAAADAGAAVLLISHDLDTLPDHTDRIAVMYASRLVETGPTAAVFADPWHPCTRDLLAALPSGGLHPIPGMPPTLTDLPNECVYHRRRPAPGFSGGPTYIAQHGDRSVRRLIGAVS</sequence>
<evidence type="ECO:0000256" key="11">
    <source>
        <dbReference type="ARBA" id="ARBA00023136"/>
    </source>
</evidence>
<evidence type="ECO:0000256" key="13">
    <source>
        <dbReference type="ARBA" id="ARBA00039098"/>
    </source>
</evidence>
<dbReference type="SUPFAM" id="SSF52540">
    <property type="entry name" value="P-loop containing nucleoside triphosphate hydrolases"/>
    <property type="match status" value="1"/>
</dbReference>
<evidence type="ECO:0000259" key="16">
    <source>
        <dbReference type="PROSITE" id="PS50893"/>
    </source>
</evidence>
<keyword evidence="7 17" id="KW-0067">ATP-binding</keyword>
<dbReference type="Pfam" id="PF00005">
    <property type="entry name" value="ABC_tran"/>
    <property type="match status" value="1"/>
</dbReference>
<evidence type="ECO:0000256" key="8">
    <source>
        <dbReference type="ARBA" id="ARBA00022967"/>
    </source>
</evidence>
<comment type="similarity">
    <text evidence="2">Belongs to the ABC transporter superfamily.</text>
</comment>
<evidence type="ECO:0000256" key="1">
    <source>
        <dbReference type="ARBA" id="ARBA00004202"/>
    </source>
</evidence>
<keyword evidence="10" id="KW-0921">Nickel transport</keyword>
<evidence type="ECO:0000256" key="6">
    <source>
        <dbReference type="ARBA" id="ARBA00022741"/>
    </source>
</evidence>
<dbReference type="RefSeq" id="WP_193904195.1">
    <property type="nucleotide sequence ID" value="NZ_CP063453.1"/>
</dbReference>
<dbReference type="GO" id="GO:0016887">
    <property type="term" value="F:ATP hydrolysis activity"/>
    <property type="evidence" value="ECO:0007669"/>
    <property type="project" value="InterPro"/>
</dbReference>
<evidence type="ECO:0000256" key="14">
    <source>
        <dbReference type="ARBA" id="ARBA00044143"/>
    </source>
</evidence>
<evidence type="ECO:0000256" key="9">
    <source>
        <dbReference type="ARBA" id="ARBA00023065"/>
    </source>
</evidence>
<evidence type="ECO:0000256" key="5">
    <source>
        <dbReference type="ARBA" id="ARBA00022596"/>
    </source>
</evidence>
<keyword evidence="3" id="KW-0813">Transport</keyword>
<protein>
    <recommendedName>
        <fullName evidence="14">Nickel import system ATP-binding protein NikD</fullName>
        <ecNumber evidence="13">7.2.2.11</ecNumber>
    </recommendedName>
</protein>
<dbReference type="AlphaFoldDB" id="A0A7M2XVR6"/>
<dbReference type="CDD" id="cd03257">
    <property type="entry name" value="ABC_NikE_OppD_transporters"/>
    <property type="match status" value="1"/>
</dbReference>
<evidence type="ECO:0000256" key="7">
    <source>
        <dbReference type="ARBA" id="ARBA00022840"/>
    </source>
</evidence>
<evidence type="ECO:0000256" key="4">
    <source>
        <dbReference type="ARBA" id="ARBA00022475"/>
    </source>
</evidence>
<evidence type="ECO:0000313" key="17">
    <source>
        <dbReference type="EMBL" id="QOW01927.1"/>
    </source>
</evidence>
<dbReference type="SMART" id="SM00382">
    <property type="entry name" value="AAA"/>
    <property type="match status" value="1"/>
</dbReference>
<dbReference type="GO" id="GO:0015833">
    <property type="term" value="P:peptide transport"/>
    <property type="evidence" value="ECO:0007669"/>
    <property type="project" value="InterPro"/>
</dbReference>
<dbReference type="GO" id="GO:0005886">
    <property type="term" value="C:plasma membrane"/>
    <property type="evidence" value="ECO:0007669"/>
    <property type="project" value="UniProtKB-SubCell"/>
</dbReference>
<keyword evidence="9" id="KW-0406">Ion transport</keyword>
<dbReference type="InterPro" id="IPR013563">
    <property type="entry name" value="Oligopep_ABC_C"/>
</dbReference>
<accession>A0A7M2XVR6</accession>
<name>A0A7M2XVR6_9NOCA</name>
<comment type="subcellular location">
    <subcellularLocation>
        <location evidence="1">Cell membrane</location>
        <topology evidence="1">Peripheral membrane protein</topology>
    </subcellularLocation>
</comment>
<geneLocation type="plasmid" evidence="17 18">
    <name>pSID</name>
</geneLocation>
<keyword evidence="17" id="KW-0614">Plasmid</keyword>
<keyword evidence="4" id="KW-1003">Cell membrane</keyword>
<keyword evidence="6" id="KW-0547">Nucleotide-binding</keyword>
<reference evidence="17 18" key="1">
    <citation type="submission" date="2020-10" db="EMBL/GenBank/DDBJ databases">
        <title>Whole genome sequence of oil-degrading bacteria Rhodococcus pyridinivorans strain 5Ap.</title>
        <authorList>
            <person name="Akhremchuk A.E."/>
            <person name="Valentovich L.N."/>
            <person name="Charniauskaya M.I."/>
            <person name="Bukliarevich H.A."/>
            <person name="Titok M.A."/>
        </authorList>
    </citation>
    <scope>NUCLEOTIDE SEQUENCE [LARGE SCALE GENOMIC DNA]</scope>
    <source>
        <strain evidence="17 18">5Ap</strain>
        <plasmid evidence="17 18">pSID</plasmid>
    </source>
</reference>
<keyword evidence="11" id="KW-0472">Membrane</keyword>
<dbReference type="InterPro" id="IPR027417">
    <property type="entry name" value="P-loop_NTPase"/>
</dbReference>
<keyword evidence="8" id="KW-1278">Translocase</keyword>
<dbReference type="Pfam" id="PF08352">
    <property type="entry name" value="oligo_HPY"/>
    <property type="match status" value="1"/>
</dbReference>
<dbReference type="GO" id="GO:0005524">
    <property type="term" value="F:ATP binding"/>
    <property type="evidence" value="ECO:0007669"/>
    <property type="project" value="UniProtKB-KW"/>
</dbReference>
<proteinExistence type="inferred from homology"/>
<dbReference type="PANTHER" id="PTHR43297">
    <property type="entry name" value="OLIGOPEPTIDE TRANSPORT ATP-BINDING PROTEIN APPD"/>
    <property type="match status" value="1"/>
</dbReference>
<dbReference type="PANTHER" id="PTHR43297:SF13">
    <property type="entry name" value="NICKEL ABC TRANSPORTER, ATP-BINDING PROTEIN"/>
    <property type="match status" value="1"/>
</dbReference>
<gene>
    <name evidence="17" type="ORF">INP59_27620</name>
</gene>
<dbReference type="InterPro" id="IPR003439">
    <property type="entry name" value="ABC_transporter-like_ATP-bd"/>
</dbReference>
<keyword evidence="5" id="KW-0533">Nickel</keyword>
<evidence type="ECO:0000256" key="3">
    <source>
        <dbReference type="ARBA" id="ARBA00022448"/>
    </source>
</evidence>
<evidence type="ECO:0000256" key="12">
    <source>
        <dbReference type="ARBA" id="ARBA00038669"/>
    </source>
</evidence>
<dbReference type="InterPro" id="IPR050388">
    <property type="entry name" value="ABC_Ni/Peptide_Import"/>
</dbReference>